<evidence type="ECO:0000256" key="5">
    <source>
        <dbReference type="ARBA" id="ARBA00022553"/>
    </source>
</evidence>
<dbReference type="Pfam" id="PF02518">
    <property type="entry name" value="HATPase_c"/>
    <property type="match status" value="1"/>
</dbReference>
<keyword evidence="5" id="KW-0597">Phosphoprotein</keyword>
<evidence type="ECO:0000256" key="10">
    <source>
        <dbReference type="ARBA" id="ARBA00022840"/>
    </source>
</evidence>
<dbReference type="SMART" id="SM00304">
    <property type="entry name" value="HAMP"/>
    <property type="match status" value="1"/>
</dbReference>
<proteinExistence type="predicted"/>
<evidence type="ECO:0000256" key="13">
    <source>
        <dbReference type="ARBA" id="ARBA00023136"/>
    </source>
</evidence>
<dbReference type="SUPFAM" id="SSF55874">
    <property type="entry name" value="ATPase domain of HSP90 chaperone/DNA topoisomerase II/histidine kinase"/>
    <property type="match status" value="1"/>
</dbReference>
<evidence type="ECO:0000313" key="18">
    <source>
        <dbReference type="Proteomes" id="UP000245202"/>
    </source>
</evidence>
<feature type="domain" description="HAMP" evidence="16">
    <location>
        <begin position="69"/>
        <end position="121"/>
    </location>
</feature>
<dbReference type="CDD" id="cd00082">
    <property type="entry name" value="HisKA"/>
    <property type="match status" value="1"/>
</dbReference>
<dbReference type="PANTHER" id="PTHR45528:SF1">
    <property type="entry name" value="SENSOR HISTIDINE KINASE CPXA"/>
    <property type="match status" value="1"/>
</dbReference>
<keyword evidence="9 17" id="KW-0418">Kinase</keyword>
<keyword evidence="8" id="KW-0547">Nucleotide-binding</keyword>
<dbReference type="Gene3D" id="6.10.340.10">
    <property type="match status" value="1"/>
</dbReference>
<evidence type="ECO:0000259" key="16">
    <source>
        <dbReference type="PROSITE" id="PS50885"/>
    </source>
</evidence>
<dbReference type="Gene3D" id="3.30.565.10">
    <property type="entry name" value="Histidine kinase-like ATPase, C-terminal domain"/>
    <property type="match status" value="1"/>
</dbReference>
<keyword evidence="4" id="KW-1003">Cell membrane</keyword>
<dbReference type="InterPro" id="IPR036097">
    <property type="entry name" value="HisK_dim/P_sf"/>
</dbReference>
<organism evidence="17 18">
    <name type="scientific">Paenibacillus agaridevorans</name>
    <dbReference type="NCBI Taxonomy" id="171404"/>
    <lineage>
        <taxon>Bacteria</taxon>
        <taxon>Bacillati</taxon>
        <taxon>Bacillota</taxon>
        <taxon>Bacilli</taxon>
        <taxon>Bacillales</taxon>
        <taxon>Paenibacillaceae</taxon>
        <taxon>Paenibacillus</taxon>
    </lineage>
</organism>
<dbReference type="FunFam" id="3.30.565.10:FF:000013">
    <property type="entry name" value="Two-component sensor histidine kinase"/>
    <property type="match status" value="1"/>
</dbReference>
<dbReference type="Pfam" id="PF00672">
    <property type="entry name" value="HAMP"/>
    <property type="match status" value="1"/>
</dbReference>
<keyword evidence="6" id="KW-0808">Transferase</keyword>
<keyword evidence="11 14" id="KW-1133">Transmembrane helix</keyword>
<dbReference type="GO" id="GO:0005886">
    <property type="term" value="C:plasma membrane"/>
    <property type="evidence" value="ECO:0007669"/>
    <property type="project" value="UniProtKB-SubCell"/>
</dbReference>
<dbReference type="PANTHER" id="PTHR45528">
    <property type="entry name" value="SENSOR HISTIDINE KINASE CPXA"/>
    <property type="match status" value="1"/>
</dbReference>
<dbReference type="InterPro" id="IPR036890">
    <property type="entry name" value="HATPase_C_sf"/>
</dbReference>
<evidence type="ECO:0000256" key="2">
    <source>
        <dbReference type="ARBA" id="ARBA00004651"/>
    </source>
</evidence>
<keyword evidence="13 14" id="KW-0472">Membrane</keyword>
<accession>A0A2R5ENW7</accession>
<dbReference type="PROSITE" id="PS50885">
    <property type="entry name" value="HAMP"/>
    <property type="match status" value="1"/>
</dbReference>
<keyword evidence="18" id="KW-1185">Reference proteome</keyword>
<evidence type="ECO:0000256" key="3">
    <source>
        <dbReference type="ARBA" id="ARBA00012438"/>
    </source>
</evidence>
<dbReference type="InterPro" id="IPR050398">
    <property type="entry name" value="HssS/ArlS-like"/>
</dbReference>
<evidence type="ECO:0000313" key="17">
    <source>
        <dbReference type="EMBL" id="GBG08267.1"/>
    </source>
</evidence>
<dbReference type="Pfam" id="PF00512">
    <property type="entry name" value="HisKA"/>
    <property type="match status" value="1"/>
</dbReference>
<protein>
    <recommendedName>
        <fullName evidence="3">histidine kinase</fullName>
        <ecNumber evidence="3">2.7.13.3</ecNumber>
    </recommendedName>
</protein>
<evidence type="ECO:0000256" key="11">
    <source>
        <dbReference type="ARBA" id="ARBA00022989"/>
    </source>
</evidence>
<dbReference type="GO" id="GO:0005524">
    <property type="term" value="F:ATP binding"/>
    <property type="evidence" value="ECO:0007669"/>
    <property type="project" value="UniProtKB-KW"/>
</dbReference>
<evidence type="ECO:0000256" key="6">
    <source>
        <dbReference type="ARBA" id="ARBA00022679"/>
    </source>
</evidence>
<dbReference type="InterPro" id="IPR005467">
    <property type="entry name" value="His_kinase_dom"/>
</dbReference>
<dbReference type="Proteomes" id="UP000245202">
    <property type="component" value="Unassembled WGS sequence"/>
</dbReference>
<dbReference type="SMART" id="SM00388">
    <property type="entry name" value="HisKA"/>
    <property type="match status" value="1"/>
</dbReference>
<evidence type="ECO:0000256" key="8">
    <source>
        <dbReference type="ARBA" id="ARBA00022741"/>
    </source>
</evidence>
<evidence type="ECO:0000256" key="1">
    <source>
        <dbReference type="ARBA" id="ARBA00000085"/>
    </source>
</evidence>
<dbReference type="InterPro" id="IPR003660">
    <property type="entry name" value="HAMP_dom"/>
</dbReference>
<dbReference type="AlphaFoldDB" id="A0A2R5ENW7"/>
<evidence type="ECO:0000256" key="12">
    <source>
        <dbReference type="ARBA" id="ARBA00023012"/>
    </source>
</evidence>
<gene>
    <name evidence="17" type="ORF">PAT3040_02839</name>
</gene>
<comment type="catalytic activity">
    <reaction evidence="1">
        <text>ATP + protein L-histidine = ADP + protein N-phospho-L-histidine.</text>
        <dbReference type="EC" id="2.7.13.3"/>
    </reaction>
</comment>
<dbReference type="CDD" id="cd06225">
    <property type="entry name" value="HAMP"/>
    <property type="match status" value="1"/>
</dbReference>
<dbReference type="Gene3D" id="1.10.287.130">
    <property type="match status" value="1"/>
</dbReference>
<keyword evidence="10" id="KW-0067">ATP-binding</keyword>
<dbReference type="EC" id="2.7.13.3" evidence="3"/>
<dbReference type="InterPro" id="IPR003594">
    <property type="entry name" value="HATPase_dom"/>
</dbReference>
<dbReference type="PROSITE" id="PS50109">
    <property type="entry name" value="HIS_KIN"/>
    <property type="match status" value="1"/>
</dbReference>
<dbReference type="PRINTS" id="PR00344">
    <property type="entry name" value="BCTRLSENSOR"/>
</dbReference>
<keyword evidence="7 14" id="KW-0812">Transmembrane</keyword>
<evidence type="ECO:0000256" key="7">
    <source>
        <dbReference type="ARBA" id="ARBA00022692"/>
    </source>
</evidence>
<dbReference type="EMBL" id="BDQX01000163">
    <property type="protein sequence ID" value="GBG08267.1"/>
    <property type="molecule type" value="Genomic_DNA"/>
</dbReference>
<name>A0A2R5ENW7_9BACL</name>
<feature type="transmembrane region" description="Helical" evidence="14">
    <location>
        <begin position="42"/>
        <end position="67"/>
    </location>
</feature>
<evidence type="ECO:0000256" key="4">
    <source>
        <dbReference type="ARBA" id="ARBA00022475"/>
    </source>
</evidence>
<reference evidence="17 18" key="1">
    <citation type="submission" date="2017-08" db="EMBL/GenBank/DDBJ databases">
        <title>Substantial Increase in Enzyme Production by Combined Drug-Resistance Mutations in Paenibacillus agaridevorans.</title>
        <authorList>
            <person name="Tanaka Y."/>
            <person name="Funane K."/>
            <person name="Hosaka T."/>
            <person name="Shiwa Y."/>
            <person name="Fujita N."/>
            <person name="Miyazaki T."/>
            <person name="Yoshikawa H."/>
            <person name="Murakami K."/>
            <person name="Kasahara K."/>
            <person name="Inaoka T."/>
            <person name="Hiraga Y."/>
            <person name="Ochi K."/>
        </authorList>
    </citation>
    <scope>NUCLEOTIDE SEQUENCE [LARGE SCALE GENOMIC DNA]</scope>
    <source>
        <strain evidence="17 18">T-3040</strain>
    </source>
</reference>
<dbReference type="InterPro" id="IPR003661">
    <property type="entry name" value="HisK_dim/P_dom"/>
</dbReference>
<evidence type="ECO:0000259" key="15">
    <source>
        <dbReference type="PROSITE" id="PS50109"/>
    </source>
</evidence>
<dbReference type="InterPro" id="IPR004358">
    <property type="entry name" value="Sig_transdc_His_kin-like_C"/>
</dbReference>
<comment type="caution">
    <text evidence="17">The sequence shown here is derived from an EMBL/GenBank/DDBJ whole genome shotgun (WGS) entry which is preliminary data.</text>
</comment>
<dbReference type="SUPFAM" id="SSF47384">
    <property type="entry name" value="Homodimeric domain of signal transducing histidine kinase"/>
    <property type="match status" value="1"/>
</dbReference>
<sequence>MLLLFGLSMGFAAAITFAIYRVSQLYYYTTKIEDPSTKIRYFIRQVGDVNFFLIFFIPLAVWFFFLLTKRYARYFHDISGGIRSLAAGQFDAKVHIASTDEFGDIARDINLAGEKLMEAQERGDAAESSKEQLVLNLAHDLRTPLTSVIGYLDFILKNGDLPQAQIQHYAMIAYSKSQRLEHLIDELFEVTRMNYGKLDIVRNPMDLSELLHQMSEEFYPQLENRGLTARMDVAPSLVIQGDGELLARVFENLISNAVHYGGGGQFIDIHGRLEGEEVVVEITNYGDFIAPEDLPYIFDMFYTSDKARTYHEGSTGLGLFIARNIVKQHQGRITADSNVIRTKFQVRLPVGAEDAPAN</sequence>
<evidence type="ECO:0000256" key="14">
    <source>
        <dbReference type="SAM" id="Phobius"/>
    </source>
</evidence>
<feature type="domain" description="Histidine kinase" evidence="15">
    <location>
        <begin position="136"/>
        <end position="352"/>
    </location>
</feature>
<dbReference type="SMART" id="SM00387">
    <property type="entry name" value="HATPase_c"/>
    <property type="match status" value="1"/>
</dbReference>
<dbReference type="GO" id="GO:0000155">
    <property type="term" value="F:phosphorelay sensor kinase activity"/>
    <property type="evidence" value="ECO:0007669"/>
    <property type="project" value="InterPro"/>
</dbReference>
<keyword evidence="12" id="KW-0902">Two-component regulatory system</keyword>
<comment type="subcellular location">
    <subcellularLocation>
        <location evidence="2">Cell membrane</location>
        <topology evidence="2">Multi-pass membrane protein</topology>
    </subcellularLocation>
</comment>
<evidence type="ECO:0000256" key="9">
    <source>
        <dbReference type="ARBA" id="ARBA00022777"/>
    </source>
</evidence>